<organism evidence="10 11">
    <name type="scientific">Candidatus Cetobacterium colombiensis</name>
    <dbReference type="NCBI Taxonomy" id="3073100"/>
    <lineage>
        <taxon>Bacteria</taxon>
        <taxon>Fusobacteriati</taxon>
        <taxon>Fusobacteriota</taxon>
        <taxon>Fusobacteriia</taxon>
        <taxon>Fusobacteriales</taxon>
        <taxon>Fusobacteriaceae</taxon>
        <taxon>Cetobacterium</taxon>
    </lineage>
</organism>
<evidence type="ECO:0000256" key="4">
    <source>
        <dbReference type="ARBA" id="ARBA00022603"/>
    </source>
</evidence>
<dbReference type="Proteomes" id="UP001279681">
    <property type="component" value="Unassembled WGS sequence"/>
</dbReference>
<sequence length="388" mass="43664">MSKIFIKKDRERMWQSGHPWMYSGAVEKIEGKPEAGSVIEVYNWKKEFIGYAHYNKNSKIMLRMLEKDINKKIDLNWYCEKVKEAYTLRTIININSNAYRLIHSESDSLPGVIVDRFGDYLIVQAATLGMEKDKNLLVEALKKEIPNIKGIYEKSEGDGRKLEGLPEVSGVIFGEVPDEIEIYEGKAKFTIDLKGQKTGFYSDQRDNRILMGSLSKEKDFLDVCSYTGGFSLHAMVNGANSSTLIDVSEDVLNVAKKNLKGFENVEFIKGNIFNVLRDLVKEGRQWDVVNLDPPKLAPNRRDLDKALKAYKDIILNGIKLTKKGGLLSIYSCSGAVTSADLRMALAYAVKDAGVKAVIINQLHQSPCHPISVAVPETEYLKGFLIRII</sequence>
<comment type="caution">
    <text evidence="10">The sequence shown here is derived from an EMBL/GenBank/DDBJ whole genome shotgun (WGS) entry which is preliminary data.</text>
</comment>
<dbReference type="CDD" id="cd02440">
    <property type="entry name" value="AdoMet_MTases"/>
    <property type="match status" value="1"/>
</dbReference>
<dbReference type="PANTHER" id="PTHR42873:SF1">
    <property type="entry name" value="S-ADENOSYLMETHIONINE-DEPENDENT METHYLTRANSFERASE DOMAIN-CONTAINING PROTEIN"/>
    <property type="match status" value="1"/>
</dbReference>
<evidence type="ECO:0000256" key="5">
    <source>
        <dbReference type="ARBA" id="ARBA00022679"/>
    </source>
</evidence>
<dbReference type="Pfam" id="PF13847">
    <property type="entry name" value="Methyltransf_31"/>
    <property type="match status" value="1"/>
</dbReference>
<evidence type="ECO:0000256" key="8">
    <source>
        <dbReference type="ARBA" id="ARBA00038091"/>
    </source>
</evidence>
<dbReference type="CDD" id="cd21153">
    <property type="entry name" value="PUA_RlmI"/>
    <property type="match status" value="1"/>
</dbReference>
<keyword evidence="5 10" id="KW-0808">Transferase</keyword>
<dbReference type="Gene3D" id="3.40.50.150">
    <property type="entry name" value="Vaccinia Virus protein VP39"/>
    <property type="match status" value="1"/>
</dbReference>
<protein>
    <submittedName>
        <fullName evidence="10">Class I SAM-dependent rRNA methyltransferase</fullName>
        <ecNumber evidence="10">2.1.1.-</ecNumber>
    </submittedName>
</protein>
<dbReference type="CDD" id="cd11572">
    <property type="entry name" value="RlmI_M_like"/>
    <property type="match status" value="1"/>
</dbReference>
<evidence type="ECO:0000313" key="11">
    <source>
        <dbReference type="Proteomes" id="UP001279681"/>
    </source>
</evidence>
<proteinExistence type="inferred from homology"/>
<dbReference type="SUPFAM" id="SSF53335">
    <property type="entry name" value="S-adenosyl-L-methionine-dependent methyltransferases"/>
    <property type="match status" value="1"/>
</dbReference>
<keyword evidence="6" id="KW-0949">S-adenosyl-L-methionine</keyword>
<dbReference type="InterPro" id="IPR002478">
    <property type="entry name" value="PUA"/>
</dbReference>
<dbReference type="PROSITE" id="PS50890">
    <property type="entry name" value="PUA"/>
    <property type="match status" value="1"/>
</dbReference>
<dbReference type="GO" id="GO:0032259">
    <property type="term" value="P:methylation"/>
    <property type="evidence" value="ECO:0007669"/>
    <property type="project" value="UniProtKB-KW"/>
</dbReference>
<evidence type="ECO:0000256" key="7">
    <source>
        <dbReference type="ARBA" id="ARBA00022884"/>
    </source>
</evidence>
<evidence type="ECO:0000256" key="3">
    <source>
        <dbReference type="ARBA" id="ARBA00022552"/>
    </source>
</evidence>
<dbReference type="Gene3D" id="3.30.750.80">
    <property type="entry name" value="RNA methyltransferase domain (HRMD) like"/>
    <property type="match status" value="1"/>
</dbReference>
<accession>A0ABU4WD53</accession>
<evidence type="ECO:0000256" key="2">
    <source>
        <dbReference type="ARBA" id="ARBA00022490"/>
    </source>
</evidence>
<keyword evidence="4 10" id="KW-0489">Methyltransferase</keyword>
<dbReference type="PANTHER" id="PTHR42873">
    <property type="entry name" value="RIBOSOMAL RNA LARGE SUBUNIT METHYLTRANSFERASE"/>
    <property type="match status" value="1"/>
</dbReference>
<dbReference type="Pfam" id="PF17785">
    <property type="entry name" value="PUA_3"/>
    <property type="match status" value="1"/>
</dbReference>
<dbReference type="SMART" id="SM00359">
    <property type="entry name" value="PUA"/>
    <property type="match status" value="1"/>
</dbReference>
<dbReference type="EMBL" id="JAVIKH010000010">
    <property type="protein sequence ID" value="MDX8336501.1"/>
    <property type="molecule type" value="Genomic_DNA"/>
</dbReference>
<comment type="subcellular location">
    <subcellularLocation>
        <location evidence="1">Cytoplasm</location>
    </subcellularLocation>
</comment>
<feature type="domain" description="PUA" evidence="9">
    <location>
        <begin position="2"/>
        <end position="82"/>
    </location>
</feature>
<dbReference type="EC" id="2.1.1.-" evidence="10"/>
<dbReference type="InterPro" id="IPR015947">
    <property type="entry name" value="PUA-like_sf"/>
</dbReference>
<keyword evidence="7" id="KW-0694">RNA-binding</keyword>
<evidence type="ECO:0000256" key="1">
    <source>
        <dbReference type="ARBA" id="ARBA00004496"/>
    </source>
</evidence>
<keyword evidence="11" id="KW-1185">Reference proteome</keyword>
<keyword evidence="3" id="KW-0698">rRNA processing</keyword>
<comment type="similarity">
    <text evidence="8">Belongs to the methyltransferase superfamily. RlmI family.</text>
</comment>
<name>A0ABU4WD53_9FUSO</name>
<gene>
    <name evidence="10" type="ORF">RFV38_08340</name>
</gene>
<dbReference type="InterPro" id="IPR041532">
    <property type="entry name" value="RlmI-like_PUA"/>
</dbReference>
<keyword evidence="2" id="KW-0963">Cytoplasm</keyword>
<dbReference type="InterPro" id="IPR029063">
    <property type="entry name" value="SAM-dependent_MTases_sf"/>
</dbReference>
<evidence type="ECO:0000256" key="6">
    <source>
        <dbReference type="ARBA" id="ARBA00022691"/>
    </source>
</evidence>
<evidence type="ECO:0000259" key="9">
    <source>
        <dbReference type="SMART" id="SM00359"/>
    </source>
</evidence>
<reference evidence="11" key="1">
    <citation type="submission" date="2023-07" db="EMBL/GenBank/DDBJ databases">
        <authorList>
            <person name="Colorado M.A."/>
            <person name="Villamil L.M."/>
            <person name="Melo J.F."/>
            <person name="Rodriguez J.A."/>
            <person name="Ruiz R.Y."/>
        </authorList>
    </citation>
    <scope>NUCLEOTIDE SEQUENCE [LARGE SCALE GENOMIC DNA]</scope>
    <source>
        <strain evidence="11">C33</strain>
    </source>
</reference>
<dbReference type="InterPro" id="IPR025714">
    <property type="entry name" value="Methyltranfer_dom"/>
</dbReference>
<evidence type="ECO:0000313" key="10">
    <source>
        <dbReference type="EMBL" id="MDX8336501.1"/>
    </source>
</evidence>
<dbReference type="GO" id="GO:0008168">
    <property type="term" value="F:methyltransferase activity"/>
    <property type="evidence" value="ECO:0007669"/>
    <property type="project" value="UniProtKB-KW"/>
</dbReference>
<dbReference type="Gene3D" id="2.30.130.10">
    <property type="entry name" value="PUA domain"/>
    <property type="match status" value="1"/>
</dbReference>
<dbReference type="SUPFAM" id="SSF88697">
    <property type="entry name" value="PUA domain-like"/>
    <property type="match status" value="1"/>
</dbReference>
<dbReference type="InterPro" id="IPR036974">
    <property type="entry name" value="PUA_sf"/>
</dbReference>